<evidence type="ECO:0000313" key="2">
    <source>
        <dbReference type="Proteomes" id="UP000004846"/>
    </source>
</evidence>
<evidence type="ECO:0000313" key="1">
    <source>
        <dbReference type="EMBL" id="EFM83736.1"/>
    </source>
</evidence>
<dbReference type="HOGENOM" id="CLU_161904_0_0_9"/>
<dbReference type="AlphaFoldDB" id="A0A125W971"/>
<sequence length="126" mass="15303">MIELKATDLQRITCQLTLFNRQRFKLYNGTTERIVYDFSGRNLLINPVSFETKQDMERFFRQVKLIYFDGKVVGYRGCSELPLKLECRAFQKMVKRQKVLLNAPFNYKVFEENEFREWCEKMRSYK</sequence>
<evidence type="ECO:0008006" key="3">
    <source>
        <dbReference type="Google" id="ProtNLM"/>
    </source>
</evidence>
<proteinExistence type="predicted"/>
<reference evidence="1 2" key="1">
    <citation type="submission" date="2010-07" db="EMBL/GenBank/DDBJ databases">
        <authorList>
            <person name="Sid Ahmed O."/>
        </authorList>
    </citation>
    <scope>NUCLEOTIDE SEQUENCE [LARGE SCALE GENOMIC DNA]</scope>
    <source>
        <strain evidence="1 2">TX4248</strain>
    </source>
</reference>
<dbReference type="RefSeq" id="WP_002402026.1">
    <property type="nucleotide sequence ID" value="NZ_GL454423.1"/>
</dbReference>
<organism evidence="1 2">
    <name type="scientific">Enterococcus faecalis TX4248</name>
    <dbReference type="NCBI Taxonomy" id="749495"/>
    <lineage>
        <taxon>Bacteria</taxon>
        <taxon>Bacillati</taxon>
        <taxon>Bacillota</taxon>
        <taxon>Bacilli</taxon>
        <taxon>Lactobacillales</taxon>
        <taxon>Enterococcaceae</taxon>
        <taxon>Enterococcus</taxon>
    </lineage>
</organism>
<accession>A0A125W971</accession>
<name>A0A125W971_ENTFL</name>
<protein>
    <recommendedName>
        <fullName evidence="3">Type III secretion system protein PrgR</fullName>
    </recommendedName>
</protein>
<dbReference type="Proteomes" id="UP000004846">
    <property type="component" value="Unassembled WGS sequence"/>
</dbReference>
<gene>
    <name evidence="1" type="ORF">HMPREF9498_00618</name>
</gene>
<dbReference type="EMBL" id="AEBR01000017">
    <property type="protein sequence ID" value="EFM83736.1"/>
    <property type="molecule type" value="Genomic_DNA"/>
</dbReference>
<comment type="caution">
    <text evidence="1">The sequence shown here is derived from an EMBL/GenBank/DDBJ whole genome shotgun (WGS) entry which is preliminary data.</text>
</comment>